<evidence type="ECO:0000313" key="2">
    <source>
        <dbReference type="Proteomes" id="UP001549164"/>
    </source>
</evidence>
<keyword evidence="2" id="KW-1185">Reference proteome</keyword>
<dbReference type="EMBL" id="JBEPLY010000011">
    <property type="protein sequence ID" value="MET3601116.1"/>
    <property type="molecule type" value="Genomic_DNA"/>
</dbReference>
<reference evidence="1 2" key="1">
    <citation type="submission" date="2024-06" db="EMBL/GenBank/DDBJ databases">
        <title>Genomic Encyclopedia of Type Strains, Phase IV (KMG-IV): sequencing the most valuable type-strain genomes for metagenomic binning, comparative biology and taxonomic classification.</title>
        <authorList>
            <person name="Goeker M."/>
        </authorList>
    </citation>
    <scope>NUCLEOTIDE SEQUENCE [LARGE SCALE GENOMIC DNA]</scope>
    <source>
        <strain evidence="1 2">DSM 28102</strain>
    </source>
</reference>
<organism evidence="1 2">
    <name type="scientific">Martelella mangrovi</name>
    <dbReference type="NCBI Taxonomy" id="1397477"/>
    <lineage>
        <taxon>Bacteria</taxon>
        <taxon>Pseudomonadati</taxon>
        <taxon>Pseudomonadota</taxon>
        <taxon>Alphaproteobacteria</taxon>
        <taxon>Hyphomicrobiales</taxon>
        <taxon>Aurantimonadaceae</taxon>
        <taxon>Martelella</taxon>
    </lineage>
</organism>
<dbReference type="RefSeq" id="WP_354434967.1">
    <property type="nucleotide sequence ID" value="NZ_JBEPLY010000011.1"/>
</dbReference>
<name>A0ABV2IDX5_9HYPH</name>
<gene>
    <name evidence="1" type="ORF">ABID12_003067</name>
</gene>
<evidence type="ECO:0000313" key="1">
    <source>
        <dbReference type="EMBL" id="MET3601116.1"/>
    </source>
</evidence>
<accession>A0ABV2IDX5</accession>
<proteinExistence type="predicted"/>
<protein>
    <recommendedName>
        <fullName evidence="3">DUF1515 domain-containing protein</fullName>
    </recommendedName>
</protein>
<dbReference type="Proteomes" id="UP001549164">
    <property type="component" value="Unassembled WGS sequence"/>
</dbReference>
<comment type="caution">
    <text evidence="1">The sequence shown here is derived from an EMBL/GenBank/DDBJ whole genome shotgun (WGS) entry which is preliminary data.</text>
</comment>
<sequence>MDDLTNFSLMLGRLEGKVDALLSSQGAVEERLMKTEKRLSDLEKLREQGTGAWHTARTMWLLGASALGALLATFKDYLFSR</sequence>
<evidence type="ECO:0008006" key="3">
    <source>
        <dbReference type="Google" id="ProtNLM"/>
    </source>
</evidence>